<dbReference type="EMBL" id="RQJX01000028">
    <property type="protein sequence ID" value="RQN02018.1"/>
    <property type="molecule type" value="Genomic_DNA"/>
</dbReference>
<accession>A0A3N6WK22</accession>
<dbReference type="AlphaFoldDB" id="A0A3N6WK22"/>
<keyword evidence="2" id="KW-1185">Reference proteome</keyword>
<comment type="caution">
    <text evidence="1">The sequence shown here is derived from an EMBL/GenBank/DDBJ whole genome shotgun (WGS) entry which is preliminary data.</text>
</comment>
<evidence type="ECO:0000313" key="1">
    <source>
        <dbReference type="EMBL" id="RQN02018.1"/>
    </source>
</evidence>
<organism evidence="1 2">
    <name type="scientific">Aeromicrobium camelliae</name>
    <dbReference type="NCBI Taxonomy" id="1538144"/>
    <lineage>
        <taxon>Bacteria</taxon>
        <taxon>Bacillati</taxon>
        <taxon>Actinomycetota</taxon>
        <taxon>Actinomycetes</taxon>
        <taxon>Propionibacteriales</taxon>
        <taxon>Nocardioidaceae</taxon>
        <taxon>Aeromicrobium</taxon>
    </lineage>
</organism>
<gene>
    <name evidence="1" type="ORF">EHW97_14785</name>
</gene>
<evidence type="ECO:0008006" key="3">
    <source>
        <dbReference type="Google" id="ProtNLM"/>
    </source>
</evidence>
<proteinExistence type="predicted"/>
<dbReference type="Pfam" id="PF21983">
    <property type="entry name" value="NikA-like"/>
    <property type="match status" value="1"/>
</dbReference>
<name>A0A3N6WK22_9ACTN</name>
<sequence length="109" mass="11701">MRLSDDEATALAARAEAAGMSRQRYLLTVALSEQGEGAIASRELLADLLRARRIVAGSADNMNQIARHANTVHEVPSSFAAAIDDLRQTLRKLDDAADAVAAMIRGERV</sequence>
<reference evidence="1 2" key="1">
    <citation type="submission" date="2018-11" db="EMBL/GenBank/DDBJ databases">
        <authorList>
            <person name="Li F."/>
        </authorList>
    </citation>
    <scope>NUCLEOTIDE SEQUENCE [LARGE SCALE GENOMIC DNA]</scope>
    <source>
        <strain evidence="1 2">YS17T</strain>
    </source>
</reference>
<dbReference type="OrthoDB" id="3636113at2"/>
<dbReference type="InterPro" id="IPR053842">
    <property type="entry name" value="NikA-like"/>
</dbReference>
<dbReference type="Proteomes" id="UP000275225">
    <property type="component" value="Unassembled WGS sequence"/>
</dbReference>
<protein>
    <recommendedName>
        <fullName evidence="3">Plasmid mobilization relaxosome protein MobC</fullName>
    </recommendedName>
</protein>
<evidence type="ECO:0000313" key="2">
    <source>
        <dbReference type="Proteomes" id="UP000275225"/>
    </source>
</evidence>